<dbReference type="RefSeq" id="WP_237264267.1">
    <property type="nucleotide sequence ID" value="NZ_AP024202.1"/>
</dbReference>
<organism evidence="1 2">
    <name type="scientific">Thiomicrorhabdus immobilis</name>
    <dbReference type="NCBI Taxonomy" id="2791037"/>
    <lineage>
        <taxon>Bacteria</taxon>
        <taxon>Pseudomonadati</taxon>
        <taxon>Pseudomonadota</taxon>
        <taxon>Gammaproteobacteria</taxon>
        <taxon>Thiotrichales</taxon>
        <taxon>Piscirickettsiaceae</taxon>
        <taxon>Thiomicrorhabdus</taxon>
    </lineage>
</organism>
<accession>A0ABN6CW61</accession>
<evidence type="ECO:0000313" key="2">
    <source>
        <dbReference type="Proteomes" id="UP001054820"/>
    </source>
</evidence>
<keyword evidence="2" id="KW-1185">Reference proteome</keyword>
<sequence length="111" mass="12393">MLRISVLLIPLFLVGCNSSDKVTSATNTTFSIFETTSGQLILLNTSTGEIKYIHNQNEELVSTKIKKANEKFQKLQIGEFYSTENGKVMKYVGNGQLKERPSLESIFGITK</sequence>
<gene>
    <name evidence="1" type="ORF">THMIRHAM_10300</name>
</gene>
<reference evidence="1" key="1">
    <citation type="journal article" date="2022" name="Arch. Microbiol.">
        <title>Thiomicrorhabdus immobilis sp. nov., a mesophilic sulfur-oxidizing bacterium isolated from sediment of a brackish lake in northern Japan.</title>
        <authorList>
            <person name="Kojima H."/>
            <person name="Mochizuki J."/>
            <person name="Kanda M."/>
            <person name="Watanabe T."/>
            <person name="Fukui M."/>
        </authorList>
    </citation>
    <scope>NUCLEOTIDE SEQUENCE</scope>
    <source>
        <strain evidence="1">Am19</strain>
    </source>
</reference>
<dbReference type="EMBL" id="AP024202">
    <property type="protein sequence ID" value="BCN93245.1"/>
    <property type="molecule type" value="Genomic_DNA"/>
</dbReference>
<proteinExistence type="predicted"/>
<evidence type="ECO:0000313" key="1">
    <source>
        <dbReference type="EMBL" id="BCN93245.1"/>
    </source>
</evidence>
<dbReference type="Proteomes" id="UP001054820">
    <property type="component" value="Chromosome"/>
</dbReference>
<protein>
    <submittedName>
        <fullName evidence="1">Uncharacterized protein</fullName>
    </submittedName>
</protein>
<dbReference type="PROSITE" id="PS51257">
    <property type="entry name" value="PROKAR_LIPOPROTEIN"/>
    <property type="match status" value="1"/>
</dbReference>
<name>A0ABN6CW61_9GAMM</name>